<dbReference type="InterPro" id="IPR011765">
    <property type="entry name" value="Pept_M16_N"/>
</dbReference>
<dbReference type="VEuPathDB" id="VectorBase:SSCA004559"/>
<evidence type="ECO:0000256" key="6">
    <source>
        <dbReference type="ARBA" id="ARBA00023049"/>
    </source>
</evidence>
<sequence>MQIDNIELIDSIQSIKQEPQNQCNGNHIENIIEKLSALIVAVKVGSFDDPPEVQGMAHLLEHLITMGSEKYPGEDAIDSFLSSRGGFQNAETNLTSTIFEVEVKREFLRQGISFTTD</sequence>
<dbReference type="InterPro" id="IPR011249">
    <property type="entry name" value="Metalloenz_LuxS/M16"/>
</dbReference>
<evidence type="ECO:0000256" key="2">
    <source>
        <dbReference type="ARBA" id="ARBA00022670"/>
    </source>
</evidence>
<keyword evidence="4" id="KW-0378">Hydrolase</keyword>
<evidence type="ECO:0000256" key="3">
    <source>
        <dbReference type="ARBA" id="ARBA00022723"/>
    </source>
</evidence>
<dbReference type="Pfam" id="PF00675">
    <property type="entry name" value="Peptidase_M16"/>
    <property type="match status" value="1"/>
</dbReference>
<comment type="similarity">
    <text evidence="1">Belongs to the peptidase M16 family.</text>
</comment>
<proteinExistence type="inferred from homology"/>
<accession>A0A132ACE0</accession>
<evidence type="ECO:0000256" key="1">
    <source>
        <dbReference type="ARBA" id="ARBA00007261"/>
    </source>
</evidence>
<dbReference type="AlphaFoldDB" id="A0A132ACE0"/>
<protein>
    <submittedName>
        <fullName evidence="8">Insulin degrading enzyme-like protein</fullName>
    </submittedName>
</protein>
<evidence type="ECO:0000313" key="9">
    <source>
        <dbReference type="Proteomes" id="UP000616769"/>
    </source>
</evidence>
<dbReference type="PANTHER" id="PTHR43690">
    <property type="entry name" value="NARDILYSIN"/>
    <property type="match status" value="1"/>
</dbReference>
<dbReference type="InterPro" id="IPR001431">
    <property type="entry name" value="Pept_M16_Zn_BS"/>
</dbReference>
<keyword evidence="6" id="KW-0482">Metalloprotease</keyword>
<evidence type="ECO:0000256" key="4">
    <source>
        <dbReference type="ARBA" id="ARBA00022801"/>
    </source>
</evidence>
<dbReference type="PROSITE" id="PS00143">
    <property type="entry name" value="INSULINASE"/>
    <property type="match status" value="1"/>
</dbReference>
<feature type="domain" description="Peptidase M16 N-terminal" evidence="7">
    <location>
        <begin position="33"/>
        <end position="108"/>
    </location>
</feature>
<dbReference type="EMBL" id="JXLN01012233">
    <property type="protein sequence ID" value="KPM08245.1"/>
    <property type="molecule type" value="Genomic_DNA"/>
</dbReference>
<dbReference type="InterPro" id="IPR050626">
    <property type="entry name" value="Peptidase_M16"/>
</dbReference>
<dbReference type="GO" id="GO:0004222">
    <property type="term" value="F:metalloendopeptidase activity"/>
    <property type="evidence" value="ECO:0007669"/>
    <property type="project" value="InterPro"/>
</dbReference>
<gene>
    <name evidence="8" type="ORF">QR98_0067610</name>
</gene>
<evidence type="ECO:0000313" key="8">
    <source>
        <dbReference type="EMBL" id="KPM08245.1"/>
    </source>
</evidence>
<name>A0A132ACE0_SARSC</name>
<dbReference type="GO" id="GO:0046872">
    <property type="term" value="F:metal ion binding"/>
    <property type="evidence" value="ECO:0007669"/>
    <property type="project" value="UniProtKB-KW"/>
</dbReference>
<reference evidence="8 9" key="1">
    <citation type="journal article" date="2015" name="Parasit. Vectors">
        <title>Draft genome of the scabies mite.</title>
        <authorList>
            <person name="Rider S.D.Jr."/>
            <person name="Morgan M.S."/>
            <person name="Arlian L.G."/>
        </authorList>
    </citation>
    <scope>NUCLEOTIDE SEQUENCE [LARGE SCALE GENOMIC DNA]</scope>
    <source>
        <strain evidence="8">Arlian Lab</strain>
    </source>
</reference>
<keyword evidence="3" id="KW-0479">Metal-binding</keyword>
<organism evidence="8 9">
    <name type="scientific">Sarcoptes scabiei</name>
    <name type="common">Itch mite</name>
    <name type="synonym">Acarus scabiei</name>
    <dbReference type="NCBI Taxonomy" id="52283"/>
    <lineage>
        <taxon>Eukaryota</taxon>
        <taxon>Metazoa</taxon>
        <taxon>Ecdysozoa</taxon>
        <taxon>Arthropoda</taxon>
        <taxon>Chelicerata</taxon>
        <taxon>Arachnida</taxon>
        <taxon>Acari</taxon>
        <taxon>Acariformes</taxon>
        <taxon>Sarcoptiformes</taxon>
        <taxon>Astigmata</taxon>
        <taxon>Psoroptidia</taxon>
        <taxon>Sarcoptoidea</taxon>
        <taxon>Sarcoptidae</taxon>
        <taxon>Sarcoptinae</taxon>
        <taxon>Sarcoptes</taxon>
    </lineage>
</organism>
<dbReference type="Proteomes" id="UP000616769">
    <property type="component" value="Unassembled WGS sequence"/>
</dbReference>
<dbReference type="SUPFAM" id="SSF63411">
    <property type="entry name" value="LuxS/MPP-like metallohydrolase"/>
    <property type="match status" value="1"/>
</dbReference>
<evidence type="ECO:0000259" key="7">
    <source>
        <dbReference type="Pfam" id="PF00675"/>
    </source>
</evidence>
<dbReference type="OrthoDB" id="952271at2759"/>
<dbReference type="GO" id="GO:0006508">
    <property type="term" value="P:proteolysis"/>
    <property type="evidence" value="ECO:0007669"/>
    <property type="project" value="UniProtKB-KW"/>
</dbReference>
<dbReference type="Gene3D" id="3.30.830.10">
    <property type="entry name" value="Metalloenzyme, LuxS/M16 peptidase-like"/>
    <property type="match status" value="1"/>
</dbReference>
<keyword evidence="2" id="KW-0645">Protease</keyword>
<comment type="caution">
    <text evidence="8">The sequence shown here is derived from an EMBL/GenBank/DDBJ whole genome shotgun (WGS) entry which is preliminary data.</text>
</comment>
<dbReference type="PANTHER" id="PTHR43690:SF18">
    <property type="entry name" value="INSULIN-DEGRADING ENZYME-RELATED"/>
    <property type="match status" value="1"/>
</dbReference>
<keyword evidence="5" id="KW-0862">Zinc</keyword>
<evidence type="ECO:0000256" key="5">
    <source>
        <dbReference type="ARBA" id="ARBA00022833"/>
    </source>
</evidence>